<dbReference type="OrthoDB" id="3473305at2759"/>
<reference evidence="2 3" key="1">
    <citation type="journal article" date="2011" name="Genome Biol.">
        <title>Comparative genome sequence analysis underscores mycoparasitism as the ancestral life style of Trichoderma.</title>
        <authorList>
            <person name="Kubicek C.P."/>
            <person name="Herrera-Estrella A."/>
            <person name="Seidl-Seiboth V."/>
            <person name="Martinez D.A."/>
            <person name="Druzhinina I.S."/>
            <person name="Thon M."/>
            <person name="Zeilinger S."/>
            <person name="Casas-Flores S."/>
            <person name="Horwitz B.A."/>
            <person name="Mukherjee P.K."/>
            <person name="Mukherjee M."/>
            <person name="Kredics L."/>
            <person name="Alcaraz L.D."/>
            <person name="Aerts A."/>
            <person name="Antal Z."/>
            <person name="Atanasova L."/>
            <person name="Cervantes-Badillo M.G."/>
            <person name="Challacombe J."/>
            <person name="Chertkov O."/>
            <person name="McCluskey K."/>
            <person name="Coulpier F."/>
            <person name="Deshpande N."/>
            <person name="von Doehren H."/>
            <person name="Ebbole D.J."/>
            <person name="Esquivel-Naranjo E.U."/>
            <person name="Fekete E."/>
            <person name="Flipphi M."/>
            <person name="Glaser F."/>
            <person name="Gomez-Rodriguez E.Y."/>
            <person name="Gruber S."/>
            <person name="Han C."/>
            <person name="Henrissat B."/>
            <person name="Hermosa R."/>
            <person name="Hernandez-Onate M."/>
            <person name="Karaffa L."/>
            <person name="Kosti I."/>
            <person name="Le Crom S."/>
            <person name="Lindquist E."/>
            <person name="Lucas S."/>
            <person name="Luebeck M."/>
            <person name="Luebeck P.S."/>
            <person name="Margeot A."/>
            <person name="Metz B."/>
            <person name="Misra M."/>
            <person name="Nevalainen H."/>
            <person name="Omann M."/>
            <person name="Packer N."/>
            <person name="Perrone G."/>
            <person name="Uresti-Rivera E.E."/>
            <person name="Salamov A."/>
            <person name="Schmoll M."/>
            <person name="Seiboth B."/>
            <person name="Shapiro H."/>
            <person name="Sukno S."/>
            <person name="Tamayo-Ramos J.A."/>
            <person name="Tisch D."/>
            <person name="Wiest A."/>
            <person name="Wilkinson H.H."/>
            <person name="Zhang M."/>
            <person name="Coutinho P.M."/>
            <person name="Kenerley C.M."/>
            <person name="Monte E."/>
            <person name="Baker S.E."/>
            <person name="Grigoriev I.V."/>
        </authorList>
    </citation>
    <scope>NUCLEOTIDE SEQUENCE [LARGE SCALE GENOMIC DNA]</scope>
    <source>
        <strain evidence="3">ATCC 20476 / IMI 206040</strain>
    </source>
</reference>
<gene>
    <name evidence="2" type="ORF">TRIATDRAFT_298895</name>
</gene>
<keyword evidence="3" id="KW-1185">Reference proteome</keyword>
<dbReference type="HOGENOM" id="CLU_071377_3_0_1"/>
<protein>
    <recommendedName>
        <fullName evidence="1">2EXR domain-containing protein</fullName>
    </recommendedName>
</protein>
<dbReference type="OMA" id="WVNFDED"/>
<sequence>MTMATTFHSFPRLPFEIRSQIWALAAHPRLVHIRTQPKPGRFEGHRWAGADRYFASMIPQAELMHVCRESRQLAPYQKAFFTTLPGESEARYIWFNFNEDMISLQHENLYGLDPHAADIQRLRFMVPTGREFEDWAEGFTRFTKDRFKQFTALREVHFAVSSGMTHWGTTSCSYRICSNVRFVDLHTGLMLTHPQIELAEQWNSEKGWLVQDMDNFDEELQWANDNMKTFIEDWSEVE</sequence>
<evidence type="ECO:0000313" key="2">
    <source>
        <dbReference type="EMBL" id="EHK47129.1"/>
    </source>
</evidence>
<dbReference type="PANTHER" id="PTHR35910:SF1">
    <property type="entry name" value="2EXR DOMAIN-CONTAINING PROTEIN"/>
    <property type="match status" value="1"/>
</dbReference>
<evidence type="ECO:0000313" key="3">
    <source>
        <dbReference type="Proteomes" id="UP000005426"/>
    </source>
</evidence>
<proteinExistence type="predicted"/>
<dbReference type="KEGG" id="tatv:25781223"/>
<dbReference type="RefSeq" id="XP_013945339.1">
    <property type="nucleotide sequence ID" value="XM_014089864.1"/>
</dbReference>
<accession>G9NPX6</accession>
<dbReference type="Pfam" id="PF20150">
    <property type="entry name" value="2EXR"/>
    <property type="match status" value="1"/>
</dbReference>
<dbReference type="GeneID" id="25781223"/>
<dbReference type="Proteomes" id="UP000005426">
    <property type="component" value="Unassembled WGS sequence"/>
</dbReference>
<dbReference type="EMBL" id="ABDG02000021">
    <property type="protein sequence ID" value="EHK47129.1"/>
    <property type="molecule type" value="Genomic_DNA"/>
</dbReference>
<evidence type="ECO:0000259" key="1">
    <source>
        <dbReference type="Pfam" id="PF20150"/>
    </source>
</evidence>
<name>G9NPX6_HYPAI</name>
<dbReference type="eggNOG" id="ENOG502SPX5">
    <property type="taxonomic scope" value="Eukaryota"/>
</dbReference>
<organism evidence="2 3">
    <name type="scientific">Hypocrea atroviridis (strain ATCC 20476 / IMI 206040)</name>
    <name type="common">Trichoderma atroviride</name>
    <dbReference type="NCBI Taxonomy" id="452589"/>
    <lineage>
        <taxon>Eukaryota</taxon>
        <taxon>Fungi</taxon>
        <taxon>Dikarya</taxon>
        <taxon>Ascomycota</taxon>
        <taxon>Pezizomycotina</taxon>
        <taxon>Sordariomycetes</taxon>
        <taxon>Hypocreomycetidae</taxon>
        <taxon>Hypocreales</taxon>
        <taxon>Hypocreaceae</taxon>
        <taxon>Trichoderma</taxon>
    </lineage>
</organism>
<comment type="caution">
    <text evidence="2">The sequence shown here is derived from an EMBL/GenBank/DDBJ whole genome shotgun (WGS) entry which is preliminary data.</text>
</comment>
<dbReference type="PANTHER" id="PTHR35910">
    <property type="entry name" value="2EXR DOMAIN-CONTAINING PROTEIN"/>
    <property type="match status" value="1"/>
</dbReference>
<dbReference type="AlphaFoldDB" id="G9NPX6"/>
<feature type="domain" description="2EXR" evidence="1">
    <location>
        <begin position="7"/>
        <end position="102"/>
    </location>
</feature>
<dbReference type="InterPro" id="IPR045518">
    <property type="entry name" value="2EXR"/>
</dbReference>